<dbReference type="EMBL" id="JACHJL010000016">
    <property type="protein sequence ID" value="MBB5938357.1"/>
    <property type="molecule type" value="Genomic_DNA"/>
</dbReference>
<accession>A0A7W9V0Y7</accession>
<dbReference type="PROSITE" id="PS51898">
    <property type="entry name" value="TYR_RECOMBINASE"/>
    <property type="match status" value="1"/>
</dbReference>
<dbReference type="InterPro" id="IPR002104">
    <property type="entry name" value="Integrase_catalytic"/>
</dbReference>
<dbReference type="GO" id="GO:0015074">
    <property type="term" value="P:DNA integration"/>
    <property type="evidence" value="ECO:0007669"/>
    <property type="project" value="InterPro"/>
</dbReference>
<comment type="caution">
    <text evidence="3">The sequence shown here is derived from an EMBL/GenBank/DDBJ whole genome shotgun (WGS) entry which is preliminary data.</text>
</comment>
<organism evidence="3 4">
    <name type="scientific">Streptomyces zagrosensis</name>
    <dbReference type="NCBI Taxonomy" id="1042984"/>
    <lineage>
        <taxon>Bacteria</taxon>
        <taxon>Bacillati</taxon>
        <taxon>Actinomycetota</taxon>
        <taxon>Actinomycetes</taxon>
        <taxon>Kitasatosporales</taxon>
        <taxon>Streptomycetaceae</taxon>
        <taxon>Streptomyces</taxon>
    </lineage>
</organism>
<name>A0A7W9V0Y7_9ACTN</name>
<dbReference type="InterPro" id="IPR013762">
    <property type="entry name" value="Integrase-like_cat_sf"/>
</dbReference>
<proteinExistence type="predicted"/>
<dbReference type="PANTHER" id="PTHR30349">
    <property type="entry name" value="PHAGE INTEGRASE-RELATED"/>
    <property type="match status" value="1"/>
</dbReference>
<dbReference type="InterPro" id="IPR011010">
    <property type="entry name" value="DNA_brk_join_enz"/>
</dbReference>
<dbReference type="Gene3D" id="1.10.443.10">
    <property type="entry name" value="Intergrase catalytic core"/>
    <property type="match status" value="1"/>
</dbReference>
<dbReference type="GO" id="GO:0006310">
    <property type="term" value="P:DNA recombination"/>
    <property type="evidence" value="ECO:0007669"/>
    <property type="project" value="UniProtKB-KW"/>
</dbReference>
<evidence type="ECO:0000313" key="3">
    <source>
        <dbReference type="EMBL" id="MBB5938357.1"/>
    </source>
</evidence>
<evidence type="ECO:0000256" key="1">
    <source>
        <dbReference type="ARBA" id="ARBA00023172"/>
    </source>
</evidence>
<keyword evidence="1" id="KW-0233">DNA recombination</keyword>
<evidence type="ECO:0000313" key="4">
    <source>
        <dbReference type="Proteomes" id="UP000588098"/>
    </source>
</evidence>
<dbReference type="Proteomes" id="UP000588098">
    <property type="component" value="Unassembled WGS sequence"/>
</dbReference>
<evidence type="ECO:0000259" key="2">
    <source>
        <dbReference type="PROSITE" id="PS51898"/>
    </source>
</evidence>
<protein>
    <submittedName>
        <fullName evidence="3">Integrase</fullName>
    </submittedName>
</protein>
<dbReference type="InterPro" id="IPR050090">
    <property type="entry name" value="Tyrosine_recombinase_XerCD"/>
</dbReference>
<dbReference type="SUPFAM" id="SSF56349">
    <property type="entry name" value="DNA breaking-rejoining enzymes"/>
    <property type="match status" value="1"/>
</dbReference>
<gene>
    <name evidence="3" type="ORF">FHS42_005446</name>
</gene>
<dbReference type="GO" id="GO:0003677">
    <property type="term" value="F:DNA binding"/>
    <property type="evidence" value="ECO:0007669"/>
    <property type="project" value="InterPro"/>
</dbReference>
<sequence>MAMSYKVRFWDIRDRPDRRKGFEVRWTVNGREKSESFLTKGLAESRRAKLITAARDGEPFDPQTGLPASELRALKQRITWYALAREYIEQRWDRTPGNTRRTLADALATITPAFVESGAVPRAPRVLRRALYSWAFNKNAWRTAPPEEWQDALEWLQRYSLPVSELEEPDALRRGLDALCRKVDGTAAAAKTVKRKKAAVNEVFGVAVERGYFHQNPLSGLRWSAPEVADEVDPDCVPNPAQVARLLTAAKALPGRGPHLYAFFGCMYYAAMRPAEVIHLQKPQCRLPASGWGLLNLKGGVVAAGKEWTDHGAVHEIHSLKRRAAKATRPVPIPPVLVRMLREHIERFGVAPDGRLFRNAAGNYVDAAAYGITWRRAREAALTLDEHALELAKRPYDLRHAGISFWLASGVDPAECARRAGQSIQVLFRSYAKFLAEARNHANHLIEESMRRWQTPADDEEGPLARTWPGNAPEQLVRGGIPVGDMGSRGAFRLAS</sequence>
<dbReference type="PANTHER" id="PTHR30349:SF64">
    <property type="entry name" value="PROPHAGE INTEGRASE INTD-RELATED"/>
    <property type="match status" value="1"/>
</dbReference>
<keyword evidence="4" id="KW-1185">Reference proteome</keyword>
<feature type="domain" description="Tyr recombinase" evidence="2">
    <location>
        <begin position="232"/>
        <end position="445"/>
    </location>
</feature>
<reference evidence="3 4" key="1">
    <citation type="submission" date="2020-08" db="EMBL/GenBank/DDBJ databases">
        <title>Genomic Encyclopedia of Type Strains, Phase III (KMG-III): the genomes of soil and plant-associated and newly described type strains.</title>
        <authorList>
            <person name="Whitman W."/>
        </authorList>
    </citation>
    <scope>NUCLEOTIDE SEQUENCE [LARGE SCALE GENOMIC DNA]</scope>
    <source>
        <strain evidence="3 4">CECT 8305</strain>
    </source>
</reference>
<dbReference type="RefSeq" id="WP_246495425.1">
    <property type="nucleotide sequence ID" value="NZ_JACHJL010000016.1"/>
</dbReference>
<dbReference type="AlphaFoldDB" id="A0A7W9V0Y7"/>